<feature type="compositionally biased region" description="Low complexity" evidence="1">
    <location>
        <begin position="10"/>
        <end position="36"/>
    </location>
</feature>
<dbReference type="InterPro" id="IPR011604">
    <property type="entry name" value="PDDEXK-like_dom_sf"/>
</dbReference>
<dbReference type="Pfam" id="PF12684">
    <property type="entry name" value="DUF3799"/>
    <property type="match status" value="1"/>
</dbReference>
<evidence type="ECO:0000313" key="3">
    <source>
        <dbReference type="EMBL" id="TLH51485.1"/>
    </source>
</evidence>
<sequence length="357" mass="38943">MTSIGSEGNPASPATPTTTRTATTTARTTCGTPSSTNGGTAVGELQIIEYDGEWTEPPGPGIYSGVPEAIYHGSRTSLSVSGAKLLLPPSCPAKFRWSMDNPRKPKKEFDFGHIVHGIVLGVGDPVFVMDPQVYGLLKDGSLAASPTQTKAWKDAAAAARDRGEIPVKVDDWVKADEMAAAVREDQVSGPLFEHGLAELSIYAVDPETGILLRGRTDWITWVDTVLNIIDLKTSMTANPAELKRKWWALSYHMQDPWYRRLLRLLGVADEIDFRFVAVDKEAPHLVTVPRYIEAARAEGERLNRQAIDLYAECSSTDDWPGYATSTVPLDIPGWVYRDGIDSDAQALIAELEGITES</sequence>
<feature type="domain" description="Putative exodeoxyribonuclease 8 PDDEXK-like" evidence="2">
    <location>
        <begin position="79"/>
        <end position="323"/>
    </location>
</feature>
<gene>
    <name evidence="3" type="ORF">C1S78_03155</name>
</gene>
<organism evidence="3">
    <name type="scientific">Mycolicibacterium mucogenicum DSM 44124</name>
    <dbReference type="NCBI Taxonomy" id="1226753"/>
    <lineage>
        <taxon>Bacteria</taxon>
        <taxon>Bacillati</taxon>
        <taxon>Actinomycetota</taxon>
        <taxon>Actinomycetes</taxon>
        <taxon>Mycobacteriales</taxon>
        <taxon>Mycobacteriaceae</taxon>
        <taxon>Mycolicibacterium</taxon>
    </lineage>
</organism>
<evidence type="ECO:0000256" key="1">
    <source>
        <dbReference type="SAM" id="MobiDB-lite"/>
    </source>
</evidence>
<name>A0A8H2J9T7_MYCMU</name>
<dbReference type="EMBL" id="POTL01000001">
    <property type="protein sequence ID" value="TLH51485.1"/>
    <property type="molecule type" value="Genomic_DNA"/>
</dbReference>
<protein>
    <recommendedName>
        <fullName evidence="2">Putative exodeoxyribonuclease 8 PDDEXK-like domain-containing protein</fullName>
    </recommendedName>
</protein>
<dbReference type="AlphaFoldDB" id="A0A8H2J9T7"/>
<dbReference type="Gene3D" id="3.90.320.10">
    <property type="match status" value="1"/>
</dbReference>
<accession>A0A8H2J9T7</accession>
<proteinExistence type="predicted"/>
<evidence type="ECO:0000259" key="2">
    <source>
        <dbReference type="Pfam" id="PF12684"/>
    </source>
</evidence>
<feature type="region of interest" description="Disordered" evidence="1">
    <location>
        <begin position="1"/>
        <end position="42"/>
    </location>
</feature>
<dbReference type="InterPro" id="IPR024432">
    <property type="entry name" value="Put_RecE_PDDEXK-like_dom"/>
</dbReference>
<reference evidence="3" key="1">
    <citation type="submission" date="2018-01" db="EMBL/GenBank/DDBJ databases">
        <title>Comparative genomics of Mycobacterium mucogenicum and Mycobacterium neoaurum clade members emphasizing tRNA and non-coding RNA.</title>
        <authorList>
            <person name="Behra P.R.K."/>
            <person name="Pettersson B.M.F."/>
            <person name="Das S."/>
            <person name="Dasgupta S."/>
            <person name="Kirsebom L.A."/>
        </authorList>
    </citation>
    <scope>NUCLEOTIDE SEQUENCE</scope>
    <source>
        <strain evidence="3">DSM 44124</strain>
    </source>
</reference>
<comment type="caution">
    <text evidence="3">The sequence shown here is derived from an EMBL/GenBank/DDBJ whole genome shotgun (WGS) entry which is preliminary data.</text>
</comment>